<keyword evidence="3" id="KW-1185">Reference proteome</keyword>
<reference evidence="3" key="2">
    <citation type="submission" date="2015-01" db="EMBL/GenBank/DDBJ databases">
        <title>Evolutionary Origins and Diversification of the Mycorrhizal Mutualists.</title>
        <authorList>
            <consortium name="DOE Joint Genome Institute"/>
            <consortium name="Mycorrhizal Genomics Consortium"/>
            <person name="Kohler A."/>
            <person name="Kuo A."/>
            <person name="Nagy L.G."/>
            <person name="Floudas D."/>
            <person name="Copeland A."/>
            <person name="Barry K.W."/>
            <person name="Cichocki N."/>
            <person name="Veneault-Fourrey C."/>
            <person name="LaButti K."/>
            <person name="Lindquist E.A."/>
            <person name="Lipzen A."/>
            <person name="Lundell T."/>
            <person name="Morin E."/>
            <person name="Murat C."/>
            <person name="Riley R."/>
            <person name="Ohm R."/>
            <person name="Sun H."/>
            <person name="Tunlid A."/>
            <person name="Henrissat B."/>
            <person name="Grigoriev I.V."/>
            <person name="Hibbett D.S."/>
            <person name="Martin F."/>
        </authorList>
    </citation>
    <scope>NUCLEOTIDE SEQUENCE [LARGE SCALE GENOMIC DNA]</scope>
    <source>
        <strain evidence="3">Marx 270</strain>
    </source>
</reference>
<dbReference type="AlphaFoldDB" id="A0A0C3NJV6"/>
<reference evidence="2 3" key="1">
    <citation type="submission" date="2014-04" db="EMBL/GenBank/DDBJ databases">
        <authorList>
            <consortium name="DOE Joint Genome Institute"/>
            <person name="Kuo A."/>
            <person name="Kohler A."/>
            <person name="Costa M.D."/>
            <person name="Nagy L.G."/>
            <person name="Floudas D."/>
            <person name="Copeland A."/>
            <person name="Barry K.W."/>
            <person name="Cichocki N."/>
            <person name="Veneault-Fourrey C."/>
            <person name="LaButti K."/>
            <person name="Lindquist E.A."/>
            <person name="Lipzen A."/>
            <person name="Lundell T."/>
            <person name="Morin E."/>
            <person name="Murat C."/>
            <person name="Sun H."/>
            <person name="Tunlid A."/>
            <person name="Henrissat B."/>
            <person name="Grigoriev I.V."/>
            <person name="Hibbett D.S."/>
            <person name="Martin F."/>
            <person name="Nordberg H.P."/>
            <person name="Cantor M.N."/>
            <person name="Hua S.X."/>
        </authorList>
    </citation>
    <scope>NUCLEOTIDE SEQUENCE [LARGE SCALE GENOMIC DNA]</scope>
    <source>
        <strain evidence="2 3">Marx 270</strain>
    </source>
</reference>
<gene>
    <name evidence="2" type="ORF">M404DRAFT_1003182</name>
</gene>
<accession>A0A0C3NJV6</accession>
<feature type="compositionally biased region" description="Basic and acidic residues" evidence="1">
    <location>
        <begin position="13"/>
        <end position="24"/>
    </location>
</feature>
<dbReference type="Proteomes" id="UP000054217">
    <property type="component" value="Unassembled WGS sequence"/>
</dbReference>
<feature type="compositionally biased region" description="Low complexity" evidence="1">
    <location>
        <begin position="26"/>
        <end position="52"/>
    </location>
</feature>
<sequence length="52" mass="5707">MKFPGNTISESHALLEHRADHEIEMLSDSLPPSTSPSEPIPTIDTSPVPQRL</sequence>
<dbReference type="EMBL" id="KN831989">
    <property type="protein sequence ID" value="KIO01250.1"/>
    <property type="molecule type" value="Genomic_DNA"/>
</dbReference>
<evidence type="ECO:0000313" key="3">
    <source>
        <dbReference type="Proteomes" id="UP000054217"/>
    </source>
</evidence>
<protein>
    <submittedName>
        <fullName evidence="2">Uncharacterized protein</fullName>
    </submittedName>
</protein>
<proteinExistence type="predicted"/>
<feature type="region of interest" description="Disordered" evidence="1">
    <location>
        <begin position="1"/>
        <end position="52"/>
    </location>
</feature>
<dbReference type="HOGENOM" id="CLU_3088235_0_0_1"/>
<dbReference type="InParanoid" id="A0A0C3NJV6"/>
<name>A0A0C3NJV6_PISTI</name>
<organism evidence="2 3">
    <name type="scientific">Pisolithus tinctorius Marx 270</name>
    <dbReference type="NCBI Taxonomy" id="870435"/>
    <lineage>
        <taxon>Eukaryota</taxon>
        <taxon>Fungi</taxon>
        <taxon>Dikarya</taxon>
        <taxon>Basidiomycota</taxon>
        <taxon>Agaricomycotina</taxon>
        <taxon>Agaricomycetes</taxon>
        <taxon>Agaricomycetidae</taxon>
        <taxon>Boletales</taxon>
        <taxon>Sclerodermatineae</taxon>
        <taxon>Pisolithaceae</taxon>
        <taxon>Pisolithus</taxon>
    </lineage>
</organism>
<evidence type="ECO:0000313" key="2">
    <source>
        <dbReference type="EMBL" id="KIO01250.1"/>
    </source>
</evidence>
<evidence type="ECO:0000256" key="1">
    <source>
        <dbReference type="SAM" id="MobiDB-lite"/>
    </source>
</evidence>
<feature type="compositionally biased region" description="Polar residues" evidence="1">
    <location>
        <begin position="1"/>
        <end position="10"/>
    </location>
</feature>